<dbReference type="SUPFAM" id="SSF140453">
    <property type="entry name" value="EsxAB dimer-like"/>
    <property type="match status" value="1"/>
</dbReference>
<comment type="caution">
    <text evidence="2">The sequence shown here is derived from an EMBL/GenBank/DDBJ whole genome shotgun (WGS) entry which is preliminary data.</text>
</comment>
<dbReference type="Proteomes" id="UP000618818">
    <property type="component" value="Unassembled WGS sequence"/>
</dbReference>
<dbReference type="EMBL" id="JACXYZ010000001">
    <property type="protein sequence ID" value="MBD3923527.1"/>
    <property type="molecule type" value="Genomic_DNA"/>
</dbReference>
<dbReference type="RefSeq" id="WP_191193390.1">
    <property type="nucleotide sequence ID" value="NZ_JACXYZ010000001.1"/>
</dbReference>
<name>A0ABR8N7I9_9ACTN</name>
<gene>
    <name evidence="2" type="ORF">IEZ26_02765</name>
</gene>
<evidence type="ECO:0008006" key="4">
    <source>
        <dbReference type="Google" id="ProtNLM"/>
    </source>
</evidence>
<feature type="compositionally biased region" description="Basic and acidic residues" evidence="1">
    <location>
        <begin position="292"/>
        <end position="353"/>
    </location>
</feature>
<evidence type="ECO:0000313" key="3">
    <source>
        <dbReference type="Proteomes" id="UP000618818"/>
    </source>
</evidence>
<protein>
    <recommendedName>
        <fullName evidence="4">PPE domain-containing protein</fullName>
    </recommendedName>
</protein>
<feature type="region of interest" description="Disordered" evidence="1">
    <location>
        <begin position="241"/>
        <end position="407"/>
    </location>
</feature>
<sequence length="407" mass="42724">MPANPWELRADVRPLEAAAQRWTEVSALVSRRGDELVDAARRATEGWDAASAESYEQHRRQVLAHLDRFTSLADRIADCLRASATLMTSSQKDLDRAWTTVAAVPHEVVGESRHLVFKPSEDEDRGKVTRGQAETDDIRHRLTVALDQESARLRSARAELVTVRTELLSLTGGSFAGFGGPGGEESGVGTIAPPSTSVPGAAQTGVSALPPVAPISVSVPDLTGLSAAGLTSQSAAAAGGLLARRGGGTKRPVTGTPPTGGMGAGGMAARAGSMSRGMVSGRGGPARMQTPRLERTASEETAARAAREKEAVREAKRAALEEKRAERAARKAEREAAREAGVRAGGKESRRDDEREEADEADELAEVAVPEAGADADGEQADGGERRQAVRVVHEPTPGGHAEGPRR</sequence>
<proteinExistence type="predicted"/>
<feature type="compositionally biased region" description="Low complexity" evidence="1">
    <location>
        <begin position="267"/>
        <end position="279"/>
    </location>
</feature>
<keyword evidence="3" id="KW-1185">Reference proteome</keyword>
<reference evidence="2 3" key="1">
    <citation type="submission" date="2020-09" db="EMBL/GenBank/DDBJ databases">
        <title>novel species in genus Nocardioides.</title>
        <authorList>
            <person name="Zhang G."/>
        </authorList>
    </citation>
    <scope>NUCLEOTIDE SEQUENCE [LARGE SCALE GENOMIC DNA]</scope>
    <source>
        <strain evidence="2 3">KCTC 39551</strain>
    </source>
</reference>
<dbReference type="InterPro" id="IPR036689">
    <property type="entry name" value="ESAT-6-like_sf"/>
</dbReference>
<evidence type="ECO:0000256" key="1">
    <source>
        <dbReference type="SAM" id="MobiDB-lite"/>
    </source>
</evidence>
<feature type="compositionally biased region" description="Acidic residues" evidence="1">
    <location>
        <begin position="354"/>
        <end position="365"/>
    </location>
</feature>
<accession>A0ABR8N7I9</accession>
<feature type="compositionally biased region" description="Low complexity" evidence="1">
    <location>
        <begin position="241"/>
        <end position="257"/>
    </location>
</feature>
<feature type="compositionally biased region" description="Basic and acidic residues" evidence="1">
    <location>
        <begin position="383"/>
        <end position="394"/>
    </location>
</feature>
<organism evidence="2 3">
    <name type="scientific">Nocardioides cavernae</name>
    <dbReference type="NCBI Taxonomy" id="1921566"/>
    <lineage>
        <taxon>Bacteria</taxon>
        <taxon>Bacillati</taxon>
        <taxon>Actinomycetota</taxon>
        <taxon>Actinomycetes</taxon>
        <taxon>Propionibacteriales</taxon>
        <taxon>Nocardioidaceae</taxon>
        <taxon>Nocardioides</taxon>
    </lineage>
</organism>
<evidence type="ECO:0000313" key="2">
    <source>
        <dbReference type="EMBL" id="MBD3923527.1"/>
    </source>
</evidence>